<evidence type="ECO:0000313" key="2">
    <source>
        <dbReference type="Proteomes" id="UP000018888"/>
    </source>
</evidence>
<comment type="caution">
    <text evidence="1">The sequence shown here is derived from an EMBL/GenBank/DDBJ whole genome shotgun (WGS) entry which is preliminary data.</text>
</comment>
<reference evidence="1 2" key="2">
    <citation type="journal article" date="2018" name="New Phytol.">
        <title>High intraspecific genome diversity in the model arbuscular mycorrhizal symbiont Rhizophagus irregularis.</title>
        <authorList>
            <person name="Chen E.C.H."/>
            <person name="Morin E."/>
            <person name="Beaudet D."/>
            <person name="Noel J."/>
            <person name="Yildirir G."/>
            <person name="Ndikumana S."/>
            <person name="Charron P."/>
            <person name="St-Onge C."/>
            <person name="Giorgi J."/>
            <person name="Kruger M."/>
            <person name="Marton T."/>
            <person name="Ropars J."/>
            <person name="Grigoriev I.V."/>
            <person name="Hainaut M."/>
            <person name="Henrissat B."/>
            <person name="Roux C."/>
            <person name="Martin F."/>
            <person name="Corradi N."/>
        </authorList>
    </citation>
    <scope>NUCLEOTIDE SEQUENCE [LARGE SCALE GENOMIC DNA]</scope>
    <source>
        <strain evidence="1 2">DAOM 197198</strain>
    </source>
</reference>
<organism evidence="1 2">
    <name type="scientific">Rhizophagus irregularis (strain DAOM 181602 / DAOM 197198 / MUCL 43194)</name>
    <name type="common">Arbuscular mycorrhizal fungus</name>
    <name type="synonym">Glomus intraradices</name>
    <dbReference type="NCBI Taxonomy" id="747089"/>
    <lineage>
        <taxon>Eukaryota</taxon>
        <taxon>Fungi</taxon>
        <taxon>Fungi incertae sedis</taxon>
        <taxon>Mucoromycota</taxon>
        <taxon>Glomeromycotina</taxon>
        <taxon>Glomeromycetes</taxon>
        <taxon>Glomerales</taxon>
        <taxon>Glomeraceae</taxon>
        <taxon>Rhizophagus</taxon>
    </lineage>
</organism>
<sequence length="173" mass="19991">MVMMVKIIKMVKMVKMVKTIKMIKMVKIIKTVKIIKIVMMVITIKMVKMVKIIKMVKKMKPVLEQLDSLDRFGHVCTGFVQVLCKVCASSGHPKTLHLRLKMYPNSSLHITTCIFDPESPMARMAGIIIPLLYRACKKFLDDKKKIISQKYVVLMNSHKCLMHYIIIKSKLSH</sequence>
<proteinExistence type="predicted"/>
<evidence type="ECO:0000313" key="1">
    <source>
        <dbReference type="EMBL" id="POG59758.1"/>
    </source>
</evidence>
<keyword evidence="2" id="KW-1185">Reference proteome</keyword>
<name>A0A2P4P314_RHIID</name>
<reference evidence="1 2" key="1">
    <citation type="journal article" date="2013" name="Proc. Natl. Acad. Sci. U.S.A.">
        <title>Genome of an arbuscular mycorrhizal fungus provides insight into the oldest plant symbiosis.</title>
        <authorList>
            <person name="Tisserant E."/>
            <person name="Malbreil M."/>
            <person name="Kuo A."/>
            <person name="Kohler A."/>
            <person name="Symeonidi A."/>
            <person name="Balestrini R."/>
            <person name="Charron P."/>
            <person name="Duensing N."/>
            <person name="Frei Dit Frey N."/>
            <person name="Gianinazzi-Pearson V."/>
            <person name="Gilbert L.B."/>
            <person name="Handa Y."/>
            <person name="Herr J.R."/>
            <person name="Hijri M."/>
            <person name="Koul R."/>
            <person name="Kawaguchi M."/>
            <person name="Krajinski F."/>
            <person name="Lammers P.J."/>
            <person name="Masclaux F.G."/>
            <person name="Murat C."/>
            <person name="Morin E."/>
            <person name="Ndikumana S."/>
            <person name="Pagni M."/>
            <person name="Petitpierre D."/>
            <person name="Requena N."/>
            <person name="Rosikiewicz P."/>
            <person name="Riley R."/>
            <person name="Saito K."/>
            <person name="San Clemente H."/>
            <person name="Shapiro H."/>
            <person name="van Tuinen D."/>
            <person name="Becard G."/>
            <person name="Bonfante P."/>
            <person name="Paszkowski U."/>
            <person name="Shachar-Hill Y.Y."/>
            <person name="Tuskan G.A."/>
            <person name="Young P.W."/>
            <person name="Sanders I.R."/>
            <person name="Henrissat B."/>
            <person name="Rensing S.A."/>
            <person name="Grigoriev I.V."/>
            <person name="Corradi N."/>
            <person name="Roux C."/>
            <person name="Martin F."/>
        </authorList>
    </citation>
    <scope>NUCLEOTIDE SEQUENCE [LARGE SCALE GENOMIC DNA]</scope>
    <source>
        <strain evidence="1 2">DAOM 197198</strain>
    </source>
</reference>
<dbReference type="EMBL" id="AUPC02000431">
    <property type="protein sequence ID" value="POG59758.1"/>
    <property type="molecule type" value="Genomic_DNA"/>
</dbReference>
<dbReference type="Proteomes" id="UP000018888">
    <property type="component" value="Unassembled WGS sequence"/>
</dbReference>
<dbReference type="AlphaFoldDB" id="A0A2P4P314"/>
<gene>
    <name evidence="1" type="ORF">GLOIN_2v1884806</name>
</gene>
<accession>A0A2P4P314</accession>
<protein>
    <submittedName>
        <fullName evidence="1">Uncharacterized protein</fullName>
    </submittedName>
</protein>